<dbReference type="PANTHER" id="PTHR28008">
    <property type="entry name" value="DOMAIN PROTEIN, PUTATIVE (AFU_ORTHOLOGUE AFUA_3G10980)-RELATED"/>
    <property type="match status" value="1"/>
</dbReference>
<dbReference type="Pfam" id="PF04892">
    <property type="entry name" value="VanZ"/>
    <property type="match status" value="1"/>
</dbReference>
<keyword evidence="1" id="KW-1133">Transmembrane helix</keyword>
<keyword evidence="4" id="KW-1185">Reference proteome</keyword>
<dbReference type="Proteomes" id="UP000321749">
    <property type="component" value="Unassembled WGS sequence"/>
</dbReference>
<reference evidence="3 4" key="1">
    <citation type="submission" date="2019-07" db="EMBL/GenBank/DDBJ databases">
        <title>Whole genome shotgun sequence of Agrococcus baldri NBRC 103055.</title>
        <authorList>
            <person name="Hosoyama A."/>
            <person name="Uohara A."/>
            <person name="Ohji S."/>
            <person name="Ichikawa N."/>
        </authorList>
    </citation>
    <scope>NUCLEOTIDE SEQUENCE [LARGE SCALE GENOMIC DNA]</scope>
    <source>
        <strain evidence="3 4">NBRC 103055</strain>
    </source>
</reference>
<evidence type="ECO:0000313" key="4">
    <source>
        <dbReference type="Proteomes" id="UP000321749"/>
    </source>
</evidence>
<feature type="transmembrane region" description="Helical" evidence="1">
    <location>
        <begin position="91"/>
        <end position="109"/>
    </location>
</feature>
<proteinExistence type="predicted"/>
<feature type="transmembrane region" description="Helical" evidence="1">
    <location>
        <begin position="145"/>
        <end position="166"/>
    </location>
</feature>
<feature type="transmembrane region" description="Helical" evidence="1">
    <location>
        <begin position="114"/>
        <end position="133"/>
    </location>
</feature>
<dbReference type="InterPro" id="IPR006976">
    <property type="entry name" value="VanZ-like"/>
</dbReference>
<comment type="caution">
    <text evidence="3">The sequence shown here is derived from an EMBL/GenBank/DDBJ whole genome shotgun (WGS) entry which is preliminary data.</text>
</comment>
<keyword evidence="1" id="KW-0812">Transmembrane</keyword>
<sequence>MTTAEHAVQPAQQRGAAVSAHATRVVSLPRTSAPLRRLGAIGLLLAIPVVAIMTLWPTHFLLRIKPRVVQGIEWFHTREMFEWLYWTRLEVLANVAMFVPLALLLVFVLGARRWWVVLGLCLAMTVGIELTQYFMPGRVASLKDIAANGMGAVIGVLLAVAVEAIVRRVRRGSFERRRAAHGIAR</sequence>
<dbReference type="NCBIfam" id="NF037970">
    <property type="entry name" value="vanZ_1"/>
    <property type="match status" value="1"/>
</dbReference>
<dbReference type="EMBL" id="BJUU01000004">
    <property type="protein sequence ID" value="GEK79700.1"/>
    <property type="molecule type" value="Genomic_DNA"/>
</dbReference>
<dbReference type="AlphaFoldDB" id="A0AA87RAX3"/>
<feature type="transmembrane region" description="Helical" evidence="1">
    <location>
        <begin position="38"/>
        <end position="56"/>
    </location>
</feature>
<dbReference type="PANTHER" id="PTHR28008:SF1">
    <property type="entry name" value="DOMAIN PROTEIN, PUTATIVE (AFU_ORTHOLOGUE AFUA_3G10980)-RELATED"/>
    <property type="match status" value="1"/>
</dbReference>
<name>A0AA87RAX3_9MICO</name>
<keyword evidence="1" id="KW-0472">Membrane</keyword>
<organism evidence="3 4">
    <name type="scientific">Agrococcus baldri</name>
    <dbReference type="NCBI Taxonomy" id="153730"/>
    <lineage>
        <taxon>Bacteria</taxon>
        <taxon>Bacillati</taxon>
        <taxon>Actinomycetota</taxon>
        <taxon>Actinomycetes</taxon>
        <taxon>Micrococcales</taxon>
        <taxon>Microbacteriaceae</taxon>
        <taxon>Agrococcus</taxon>
    </lineage>
</organism>
<protein>
    <recommendedName>
        <fullName evidence="2">VanZ-like domain-containing protein</fullName>
    </recommendedName>
</protein>
<gene>
    <name evidence="3" type="ORF">ABA31_10510</name>
</gene>
<evidence type="ECO:0000259" key="2">
    <source>
        <dbReference type="Pfam" id="PF04892"/>
    </source>
</evidence>
<accession>A0AA87RAX3</accession>
<evidence type="ECO:0000256" key="1">
    <source>
        <dbReference type="SAM" id="Phobius"/>
    </source>
</evidence>
<evidence type="ECO:0000313" key="3">
    <source>
        <dbReference type="EMBL" id="GEK79700.1"/>
    </source>
</evidence>
<dbReference type="RefSeq" id="WP_186808134.1">
    <property type="nucleotide sequence ID" value="NZ_BJUU01000004.1"/>
</dbReference>
<feature type="domain" description="VanZ-like" evidence="2">
    <location>
        <begin position="72"/>
        <end position="160"/>
    </location>
</feature>